<feature type="region of interest" description="Disordered" evidence="3">
    <location>
        <begin position="161"/>
        <end position="224"/>
    </location>
</feature>
<organism evidence="5">
    <name type="scientific">Oryza nivara</name>
    <name type="common">Indian wild rice</name>
    <name type="synonym">Oryza sativa f. spontanea</name>
    <dbReference type="NCBI Taxonomy" id="4536"/>
    <lineage>
        <taxon>Eukaryota</taxon>
        <taxon>Viridiplantae</taxon>
        <taxon>Streptophyta</taxon>
        <taxon>Embryophyta</taxon>
        <taxon>Tracheophyta</taxon>
        <taxon>Spermatophyta</taxon>
        <taxon>Magnoliopsida</taxon>
        <taxon>Liliopsida</taxon>
        <taxon>Poales</taxon>
        <taxon>Poaceae</taxon>
        <taxon>BOP clade</taxon>
        <taxon>Oryzoideae</taxon>
        <taxon>Oryzeae</taxon>
        <taxon>Oryzinae</taxon>
        <taxon>Oryza</taxon>
    </lineage>
</organism>
<dbReference type="GO" id="GO:0003984">
    <property type="term" value="F:acetolactate synthase activity"/>
    <property type="evidence" value="ECO:0007669"/>
    <property type="project" value="TreeGrafter"/>
</dbReference>
<dbReference type="GO" id="GO:0005948">
    <property type="term" value="C:acetolactate synthase complex"/>
    <property type="evidence" value="ECO:0007669"/>
    <property type="project" value="TreeGrafter"/>
</dbReference>
<evidence type="ECO:0000313" key="5">
    <source>
        <dbReference type="EnsemblPlants" id="ONIVA06G31140.1"/>
    </source>
</evidence>
<dbReference type="GO" id="GO:0050660">
    <property type="term" value="F:flavin adenine dinucleotide binding"/>
    <property type="evidence" value="ECO:0007669"/>
    <property type="project" value="TreeGrafter"/>
</dbReference>
<dbReference type="eggNOG" id="KOG4166">
    <property type="taxonomic scope" value="Eukaryota"/>
</dbReference>
<evidence type="ECO:0000256" key="1">
    <source>
        <dbReference type="ARBA" id="ARBA00007812"/>
    </source>
</evidence>
<keyword evidence="6" id="KW-1185">Reference proteome</keyword>
<dbReference type="OMA" id="QNRCIRE"/>
<feature type="compositionally biased region" description="Basic and acidic residues" evidence="3">
    <location>
        <begin position="161"/>
        <end position="170"/>
    </location>
</feature>
<dbReference type="HOGENOM" id="CLU_1236747_0_0_1"/>
<dbReference type="Gene3D" id="3.40.50.1220">
    <property type="entry name" value="TPP-binding domain"/>
    <property type="match status" value="1"/>
</dbReference>
<comment type="similarity">
    <text evidence="1">Belongs to the TPP enzyme family.</text>
</comment>
<dbReference type="GO" id="GO:0000287">
    <property type="term" value="F:magnesium ion binding"/>
    <property type="evidence" value="ECO:0007669"/>
    <property type="project" value="InterPro"/>
</dbReference>
<sequence length="224" mass="23740">MGATSSSTSTTSPASSRPSSSRPPAAPAQCSSISPRISSSRCSCRPGTCTCACRDTSPGYRSHRPPTCSTKSSVSSATPRNPSSTSVGGCSASGDELRCFVELTGIPLTTTLMGIGNFPSDGPLSLRMLGMHGTVYANYAVDNTDLLLAFGVRFDDRTNRQNRGIREEGKLTTAGGGDGGERRRHPLLSAREPQPPASDGRERGGERERDREKRYLTGGPYPFF</sequence>
<protein>
    <recommendedName>
        <fullName evidence="4">Thiamine pyrophosphate enzyme central domain-containing protein</fullName>
    </recommendedName>
</protein>
<dbReference type="AlphaFoldDB" id="A0A0E0HVU6"/>
<dbReference type="GO" id="GO:0009099">
    <property type="term" value="P:L-valine biosynthetic process"/>
    <property type="evidence" value="ECO:0007669"/>
    <property type="project" value="TreeGrafter"/>
</dbReference>
<accession>A0A0E0HVU6</accession>
<evidence type="ECO:0000259" key="4">
    <source>
        <dbReference type="Pfam" id="PF00205"/>
    </source>
</evidence>
<feature type="domain" description="Thiamine pyrophosphate enzyme central" evidence="4">
    <location>
        <begin position="90"/>
        <end position="162"/>
    </location>
</feature>
<feature type="compositionally biased region" description="Polar residues" evidence="3">
    <location>
        <begin position="67"/>
        <end position="88"/>
    </location>
</feature>
<dbReference type="GO" id="GO:0030976">
    <property type="term" value="F:thiamine pyrophosphate binding"/>
    <property type="evidence" value="ECO:0007669"/>
    <property type="project" value="InterPro"/>
</dbReference>
<proteinExistence type="inferred from homology"/>
<dbReference type="Gramene" id="ONIVA06G31140.1">
    <property type="protein sequence ID" value="ONIVA06G31140.1"/>
    <property type="gene ID" value="ONIVA06G31140"/>
</dbReference>
<evidence type="ECO:0000313" key="6">
    <source>
        <dbReference type="Proteomes" id="UP000006591"/>
    </source>
</evidence>
<dbReference type="PANTHER" id="PTHR18968">
    <property type="entry name" value="THIAMINE PYROPHOSPHATE ENZYMES"/>
    <property type="match status" value="1"/>
</dbReference>
<dbReference type="Proteomes" id="UP000006591">
    <property type="component" value="Chromosome 6"/>
</dbReference>
<evidence type="ECO:0000256" key="2">
    <source>
        <dbReference type="ARBA" id="ARBA00023052"/>
    </source>
</evidence>
<feature type="compositionally biased region" description="Basic and acidic residues" evidence="3">
    <location>
        <begin position="199"/>
        <end position="215"/>
    </location>
</feature>
<keyword evidence="2" id="KW-0786">Thiamine pyrophosphate</keyword>
<dbReference type="PANTHER" id="PTHR18968:SF13">
    <property type="entry name" value="ACETOLACTATE SYNTHASE CATALYTIC SUBUNIT, MITOCHONDRIAL"/>
    <property type="match status" value="1"/>
</dbReference>
<dbReference type="STRING" id="4536.A0A0E0HVU6"/>
<dbReference type="InterPro" id="IPR029035">
    <property type="entry name" value="DHS-like_NAD/FAD-binding_dom"/>
</dbReference>
<dbReference type="InterPro" id="IPR012000">
    <property type="entry name" value="Thiamin_PyroP_enz_cen_dom"/>
</dbReference>
<reference evidence="5" key="1">
    <citation type="submission" date="2015-04" db="UniProtKB">
        <authorList>
            <consortium name="EnsemblPlants"/>
        </authorList>
    </citation>
    <scope>IDENTIFICATION</scope>
    <source>
        <strain evidence="5">SL10</strain>
    </source>
</reference>
<dbReference type="SUPFAM" id="SSF52467">
    <property type="entry name" value="DHS-like NAD/FAD-binding domain"/>
    <property type="match status" value="1"/>
</dbReference>
<dbReference type="EnsemblPlants" id="ONIVA06G31140.1">
    <property type="protein sequence ID" value="ONIVA06G31140.1"/>
    <property type="gene ID" value="ONIVA06G31140"/>
</dbReference>
<evidence type="ECO:0000256" key="3">
    <source>
        <dbReference type="SAM" id="MobiDB-lite"/>
    </source>
</evidence>
<name>A0A0E0HVU6_ORYNI</name>
<dbReference type="GO" id="GO:0009097">
    <property type="term" value="P:isoleucine biosynthetic process"/>
    <property type="evidence" value="ECO:0007669"/>
    <property type="project" value="TreeGrafter"/>
</dbReference>
<dbReference type="InterPro" id="IPR045229">
    <property type="entry name" value="TPP_enz"/>
</dbReference>
<feature type="compositionally biased region" description="Low complexity" evidence="3">
    <location>
        <begin position="1"/>
        <end position="46"/>
    </location>
</feature>
<dbReference type="Pfam" id="PF00205">
    <property type="entry name" value="TPP_enzyme_M"/>
    <property type="match status" value="1"/>
</dbReference>
<reference evidence="5" key="2">
    <citation type="submission" date="2018-04" db="EMBL/GenBank/DDBJ databases">
        <title>OnivRS2 (Oryza nivara Reference Sequence Version 2).</title>
        <authorList>
            <person name="Zhang J."/>
            <person name="Kudrna D."/>
            <person name="Lee S."/>
            <person name="Talag J."/>
            <person name="Rajasekar S."/>
            <person name="Welchert J."/>
            <person name="Hsing Y.-I."/>
            <person name="Wing R.A."/>
        </authorList>
    </citation>
    <scope>NUCLEOTIDE SEQUENCE [LARGE SCALE GENOMIC DNA]</scope>
    <source>
        <strain evidence="5">SL10</strain>
    </source>
</reference>
<feature type="region of interest" description="Disordered" evidence="3">
    <location>
        <begin position="1"/>
        <end position="92"/>
    </location>
</feature>